<reference evidence="2 4" key="1">
    <citation type="journal article" date="2011" name="Nature">
        <title>The Medicago genome provides insight into the evolution of rhizobial symbioses.</title>
        <authorList>
            <person name="Young N.D."/>
            <person name="Debelle F."/>
            <person name="Oldroyd G.E."/>
            <person name="Geurts R."/>
            <person name="Cannon S.B."/>
            <person name="Udvardi M.K."/>
            <person name="Benedito V.A."/>
            <person name="Mayer K.F."/>
            <person name="Gouzy J."/>
            <person name="Schoof H."/>
            <person name="Van de Peer Y."/>
            <person name="Proost S."/>
            <person name="Cook D.R."/>
            <person name="Meyers B.C."/>
            <person name="Spannagl M."/>
            <person name="Cheung F."/>
            <person name="De Mita S."/>
            <person name="Krishnakumar V."/>
            <person name="Gundlach H."/>
            <person name="Zhou S."/>
            <person name="Mudge J."/>
            <person name="Bharti A.K."/>
            <person name="Murray J.D."/>
            <person name="Naoumkina M.A."/>
            <person name="Rosen B."/>
            <person name="Silverstein K.A."/>
            <person name="Tang H."/>
            <person name="Rombauts S."/>
            <person name="Zhao P.X."/>
            <person name="Zhou P."/>
            <person name="Barbe V."/>
            <person name="Bardou P."/>
            <person name="Bechner M."/>
            <person name="Bellec A."/>
            <person name="Berger A."/>
            <person name="Berges H."/>
            <person name="Bidwell S."/>
            <person name="Bisseling T."/>
            <person name="Choisne N."/>
            <person name="Couloux A."/>
            <person name="Denny R."/>
            <person name="Deshpande S."/>
            <person name="Dai X."/>
            <person name="Doyle J.J."/>
            <person name="Dudez A.M."/>
            <person name="Farmer A.D."/>
            <person name="Fouteau S."/>
            <person name="Franken C."/>
            <person name="Gibelin C."/>
            <person name="Gish J."/>
            <person name="Goldstein S."/>
            <person name="Gonzalez A.J."/>
            <person name="Green P.J."/>
            <person name="Hallab A."/>
            <person name="Hartog M."/>
            <person name="Hua A."/>
            <person name="Humphray S.J."/>
            <person name="Jeong D.H."/>
            <person name="Jing Y."/>
            <person name="Jocker A."/>
            <person name="Kenton S.M."/>
            <person name="Kim D.J."/>
            <person name="Klee K."/>
            <person name="Lai H."/>
            <person name="Lang C."/>
            <person name="Lin S."/>
            <person name="Macmil S.L."/>
            <person name="Magdelenat G."/>
            <person name="Matthews L."/>
            <person name="McCorrison J."/>
            <person name="Monaghan E.L."/>
            <person name="Mun J.H."/>
            <person name="Najar F.Z."/>
            <person name="Nicholson C."/>
            <person name="Noirot C."/>
            <person name="O'Bleness M."/>
            <person name="Paule C.R."/>
            <person name="Poulain J."/>
            <person name="Prion F."/>
            <person name="Qin B."/>
            <person name="Qu C."/>
            <person name="Retzel E.F."/>
            <person name="Riddle C."/>
            <person name="Sallet E."/>
            <person name="Samain S."/>
            <person name="Samson N."/>
            <person name="Sanders I."/>
            <person name="Saurat O."/>
            <person name="Scarpelli C."/>
            <person name="Schiex T."/>
            <person name="Segurens B."/>
            <person name="Severin A.J."/>
            <person name="Sherrier D.J."/>
            <person name="Shi R."/>
            <person name="Sims S."/>
            <person name="Singer S.R."/>
            <person name="Sinharoy S."/>
            <person name="Sterck L."/>
            <person name="Viollet A."/>
            <person name="Wang B.B."/>
            <person name="Wang K."/>
            <person name="Wang M."/>
            <person name="Wang X."/>
            <person name="Warfsmann J."/>
            <person name="Weissenbach J."/>
            <person name="White D.D."/>
            <person name="White J.D."/>
            <person name="Wiley G.B."/>
            <person name="Wincker P."/>
            <person name="Xing Y."/>
            <person name="Yang L."/>
            <person name="Yao Z."/>
            <person name="Ying F."/>
            <person name="Zhai J."/>
            <person name="Zhou L."/>
            <person name="Zuber A."/>
            <person name="Denarie J."/>
            <person name="Dixon R.A."/>
            <person name="May G.D."/>
            <person name="Schwartz D.C."/>
            <person name="Rogers J."/>
            <person name="Quetier F."/>
            <person name="Town C.D."/>
            <person name="Roe B.A."/>
        </authorList>
    </citation>
    <scope>NUCLEOTIDE SEQUENCE [LARGE SCALE GENOMIC DNA]</scope>
    <source>
        <strain evidence="2">A17</strain>
        <strain evidence="3 4">cv. Jemalong A17</strain>
    </source>
</reference>
<feature type="region of interest" description="Disordered" evidence="1">
    <location>
        <begin position="1"/>
        <end position="26"/>
    </location>
</feature>
<dbReference type="EMBL" id="CM001221">
    <property type="protein sequence ID" value="KEH28064.1"/>
    <property type="molecule type" value="Genomic_DNA"/>
</dbReference>
<dbReference type="EnsemblPlants" id="KEH28064">
    <property type="protein sequence ID" value="KEH28064"/>
    <property type="gene ID" value="MTR_5g062365"/>
</dbReference>
<feature type="compositionally biased region" description="Polar residues" evidence="1">
    <location>
        <begin position="48"/>
        <end position="63"/>
    </location>
</feature>
<evidence type="ECO:0000256" key="1">
    <source>
        <dbReference type="SAM" id="MobiDB-lite"/>
    </source>
</evidence>
<name>A0A072UE45_MEDTR</name>
<reference evidence="2 4" key="2">
    <citation type="journal article" date="2014" name="BMC Genomics">
        <title>An improved genome release (version Mt4.0) for the model legume Medicago truncatula.</title>
        <authorList>
            <person name="Tang H."/>
            <person name="Krishnakumar V."/>
            <person name="Bidwell S."/>
            <person name="Rosen B."/>
            <person name="Chan A."/>
            <person name="Zhou S."/>
            <person name="Gentzbittel L."/>
            <person name="Childs K.L."/>
            <person name="Yandell M."/>
            <person name="Gundlach H."/>
            <person name="Mayer K.F."/>
            <person name="Schwartz D.C."/>
            <person name="Town C.D."/>
        </authorList>
    </citation>
    <scope>GENOME REANNOTATION</scope>
    <source>
        <strain evidence="2">A17</strain>
        <strain evidence="3 4">cv. Jemalong A17</strain>
    </source>
</reference>
<reference evidence="3" key="3">
    <citation type="submission" date="2015-04" db="UniProtKB">
        <authorList>
            <consortium name="EnsemblPlants"/>
        </authorList>
    </citation>
    <scope>IDENTIFICATION</scope>
    <source>
        <strain evidence="3">cv. Jemalong A17</strain>
    </source>
</reference>
<sequence length="148" mass="16657">MTSLDQSRHDTDIGGSSRYPSKDSPRLLLHNVYSPIQASRRLKPLGTKFQQFPKNRNDTNSSFKPFRKLKFRQSQTCSSRKVGENSKRTLQNDRLGPLHDHPQAPGHGTTFPLTPSLVTHALPSAQQQSHQGPPTQLTSEHEDPRPEV</sequence>
<feature type="compositionally biased region" description="Polar residues" evidence="1">
    <location>
        <begin position="124"/>
        <end position="138"/>
    </location>
</feature>
<accession>A0A072UE45</accession>
<evidence type="ECO:0000313" key="4">
    <source>
        <dbReference type="Proteomes" id="UP000002051"/>
    </source>
</evidence>
<dbReference type="Proteomes" id="UP000002051">
    <property type="component" value="Chromosome 5"/>
</dbReference>
<keyword evidence="4" id="KW-1185">Reference proteome</keyword>
<feature type="region of interest" description="Disordered" evidence="1">
    <location>
        <begin position="39"/>
        <end position="148"/>
    </location>
</feature>
<evidence type="ECO:0000313" key="3">
    <source>
        <dbReference type="EnsemblPlants" id="KEH28064"/>
    </source>
</evidence>
<feature type="compositionally biased region" description="Basic and acidic residues" evidence="1">
    <location>
        <begin position="81"/>
        <end position="102"/>
    </location>
</feature>
<evidence type="ECO:0000313" key="2">
    <source>
        <dbReference type="EMBL" id="KEH28064.1"/>
    </source>
</evidence>
<organism evidence="2 4">
    <name type="scientific">Medicago truncatula</name>
    <name type="common">Barrel medic</name>
    <name type="synonym">Medicago tribuloides</name>
    <dbReference type="NCBI Taxonomy" id="3880"/>
    <lineage>
        <taxon>Eukaryota</taxon>
        <taxon>Viridiplantae</taxon>
        <taxon>Streptophyta</taxon>
        <taxon>Embryophyta</taxon>
        <taxon>Tracheophyta</taxon>
        <taxon>Spermatophyta</taxon>
        <taxon>Magnoliopsida</taxon>
        <taxon>eudicotyledons</taxon>
        <taxon>Gunneridae</taxon>
        <taxon>Pentapetalae</taxon>
        <taxon>rosids</taxon>
        <taxon>fabids</taxon>
        <taxon>Fabales</taxon>
        <taxon>Fabaceae</taxon>
        <taxon>Papilionoideae</taxon>
        <taxon>50 kb inversion clade</taxon>
        <taxon>NPAAA clade</taxon>
        <taxon>Hologalegina</taxon>
        <taxon>IRL clade</taxon>
        <taxon>Trifolieae</taxon>
        <taxon>Medicago</taxon>
    </lineage>
</organism>
<feature type="compositionally biased region" description="Basic and acidic residues" evidence="1">
    <location>
        <begin position="139"/>
        <end position="148"/>
    </location>
</feature>
<feature type="compositionally biased region" description="Basic and acidic residues" evidence="1">
    <location>
        <begin position="1"/>
        <end position="12"/>
    </location>
</feature>
<gene>
    <name evidence="2" type="ordered locus">MTR_5g062365</name>
</gene>
<proteinExistence type="predicted"/>
<dbReference type="HOGENOM" id="CLU_1761489_0_0_1"/>
<protein>
    <submittedName>
        <fullName evidence="2 3">Uncharacterized protein</fullName>
    </submittedName>
</protein>
<dbReference type="AlphaFoldDB" id="A0A072UE45"/>